<name>A0A645IRV6_9ZZZZ</name>
<sequence length="137" mass="15563">MKLQTDQFASRSFSRPDYFIEHERRGGVAIGMGYLQGRFPDVAIARLRIGFLGAFRGLRLRADRLLIETTVFTDFEIQLKRLGLKTKPLLGWQRPWLAAIGHDDLGVRPVGMVMLGAITAVCYTQNQHPDTAHVYIY</sequence>
<organism evidence="1">
    <name type="scientific">bioreactor metagenome</name>
    <dbReference type="NCBI Taxonomy" id="1076179"/>
    <lineage>
        <taxon>unclassified sequences</taxon>
        <taxon>metagenomes</taxon>
        <taxon>ecological metagenomes</taxon>
    </lineage>
</organism>
<protein>
    <submittedName>
        <fullName evidence="1">Uncharacterized protein</fullName>
    </submittedName>
</protein>
<evidence type="ECO:0000313" key="1">
    <source>
        <dbReference type="EMBL" id="MPN51134.1"/>
    </source>
</evidence>
<dbReference type="EMBL" id="VSSQ01115928">
    <property type="protein sequence ID" value="MPN51134.1"/>
    <property type="molecule type" value="Genomic_DNA"/>
</dbReference>
<comment type="caution">
    <text evidence="1">The sequence shown here is derived from an EMBL/GenBank/DDBJ whole genome shotgun (WGS) entry which is preliminary data.</text>
</comment>
<reference evidence="1" key="1">
    <citation type="submission" date="2019-08" db="EMBL/GenBank/DDBJ databases">
        <authorList>
            <person name="Kucharzyk K."/>
            <person name="Murdoch R.W."/>
            <person name="Higgins S."/>
            <person name="Loffler F."/>
        </authorList>
    </citation>
    <scope>NUCLEOTIDE SEQUENCE</scope>
</reference>
<accession>A0A645IRV6</accession>
<dbReference type="AlphaFoldDB" id="A0A645IRV6"/>
<gene>
    <name evidence="1" type="ORF">SDC9_198776</name>
</gene>
<proteinExistence type="predicted"/>